<organism evidence="2">
    <name type="scientific">Oryza punctata</name>
    <name type="common">Red rice</name>
    <dbReference type="NCBI Taxonomy" id="4537"/>
    <lineage>
        <taxon>Eukaryota</taxon>
        <taxon>Viridiplantae</taxon>
        <taxon>Streptophyta</taxon>
        <taxon>Embryophyta</taxon>
        <taxon>Tracheophyta</taxon>
        <taxon>Spermatophyta</taxon>
        <taxon>Magnoliopsida</taxon>
        <taxon>Liliopsida</taxon>
        <taxon>Poales</taxon>
        <taxon>Poaceae</taxon>
        <taxon>BOP clade</taxon>
        <taxon>Oryzoideae</taxon>
        <taxon>Oryzeae</taxon>
        <taxon>Oryzinae</taxon>
        <taxon>Oryza</taxon>
    </lineage>
</organism>
<name>A0A0E0LBQ3_ORYPU</name>
<reference evidence="2" key="2">
    <citation type="submission" date="2018-05" db="EMBL/GenBank/DDBJ databases">
        <title>OpunRS2 (Oryza punctata Reference Sequence Version 2).</title>
        <authorList>
            <person name="Zhang J."/>
            <person name="Kudrna D."/>
            <person name="Lee S."/>
            <person name="Talag J."/>
            <person name="Welchert J."/>
            <person name="Wing R.A."/>
        </authorList>
    </citation>
    <scope>NUCLEOTIDE SEQUENCE [LARGE SCALE GENOMIC DNA]</scope>
</reference>
<sequence length="97" mass="10816">MWERTGTKEPEAADRSRHREGARSLRAGEGEYTPYLVAALSTGLHHLDLHSSPNRSLSTGNAAPAGMVYFIAREKKVVELSRRHSLEGRGYLSYPHL</sequence>
<dbReference type="AlphaFoldDB" id="A0A0E0LBQ3"/>
<evidence type="ECO:0000256" key="1">
    <source>
        <dbReference type="SAM" id="MobiDB-lite"/>
    </source>
</evidence>
<dbReference type="EnsemblPlants" id="OPUNC06G14040.1">
    <property type="protein sequence ID" value="OPUNC06G14040.1"/>
    <property type="gene ID" value="OPUNC06G14040"/>
</dbReference>
<protein>
    <submittedName>
        <fullName evidence="2">Uncharacterized protein</fullName>
    </submittedName>
</protein>
<reference evidence="2" key="1">
    <citation type="submission" date="2015-04" db="UniProtKB">
        <authorList>
            <consortium name="EnsemblPlants"/>
        </authorList>
    </citation>
    <scope>IDENTIFICATION</scope>
</reference>
<dbReference type="HOGENOM" id="CLU_2350384_0_0_1"/>
<dbReference type="Proteomes" id="UP000026962">
    <property type="component" value="Chromosome 6"/>
</dbReference>
<evidence type="ECO:0000313" key="3">
    <source>
        <dbReference type="Proteomes" id="UP000026962"/>
    </source>
</evidence>
<dbReference type="Gramene" id="OPUNC06G14040.1">
    <property type="protein sequence ID" value="OPUNC06G14040.1"/>
    <property type="gene ID" value="OPUNC06G14040"/>
</dbReference>
<accession>A0A0E0LBQ3</accession>
<feature type="region of interest" description="Disordered" evidence="1">
    <location>
        <begin position="1"/>
        <end position="26"/>
    </location>
</feature>
<keyword evidence="3" id="KW-1185">Reference proteome</keyword>
<evidence type="ECO:0000313" key="2">
    <source>
        <dbReference type="EnsemblPlants" id="OPUNC06G14040.1"/>
    </source>
</evidence>
<proteinExistence type="predicted"/>